<gene>
    <name evidence="1" type="ORF">DFP97_109246</name>
</gene>
<comment type="caution">
    <text evidence="1">The sequence shown here is derived from an EMBL/GenBank/DDBJ whole genome shotgun (WGS) entry which is preliminary data.</text>
</comment>
<reference evidence="1 2" key="1">
    <citation type="submission" date="2018-07" db="EMBL/GenBank/DDBJ databases">
        <title>Genomic Encyclopedia of Type Strains, Phase III (KMG-III): the genomes of soil and plant-associated and newly described type strains.</title>
        <authorList>
            <person name="Whitman W."/>
        </authorList>
    </citation>
    <scope>NUCLEOTIDE SEQUENCE [LARGE SCALE GENOMIC DNA]</scope>
    <source>
        <strain evidence="1 2">CECT 7506</strain>
    </source>
</reference>
<proteinExistence type="predicted"/>
<organism evidence="1 2">
    <name type="scientific">Paenibacillus prosopidis</name>
    <dbReference type="NCBI Taxonomy" id="630520"/>
    <lineage>
        <taxon>Bacteria</taxon>
        <taxon>Bacillati</taxon>
        <taxon>Bacillota</taxon>
        <taxon>Bacilli</taxon>
        <taxon>Bacillales</taxon>
        <taxon>Paenibacillaceae</taxon>
        <taxon>Paenibacillus</taxon>
    </lineage>
</organism>
<protein>
    <submittedName>
        <fullName evidence="1">Uncharacterized protein</fullName>
    </submittedName>
</protein>
<name>A0A368W3J5_9BACL</name>
<dbReference type="Proteomes" id="UP000252415">
    <property type="component" value="Unassembled WGS sequence"/>
</dbReference>
<accession>A0A368W3J5</accession>
<dbReference type="RefSeq" id="WP_181873549.1">
    <property type="nucleotide sequence ID" value="NZ_QPJD01000009.1"/>
</dbReference>
<sequence>MGYCNCNRKEKEKEKEVKVIFVKPGEKVLVVGKKDKHLKKRRTCKPYYY</sequence>
<evidence type="ECO:0000313" key="2">
    <source>
        <dbReference type="Proteomes" id="UP000252415"/>
    </source>
</evidence>
<keyword evidence="2" id="KW-1185">Reference proteome</keyword>
<dbReference type="EMBL" id="QPJD01000009">
    <property type="protein sequence ID" value="RCW46595.1"/>
    <property type="molecule type" value="Genomic_DNA"/>
</dbReference>
<dbReference type="AlphaFoldDB" id="A0A368W3J5"/>
<evidence type="ECO:0000313" key="1">
    <source>
        <dbReference type="EMBL" id="RCW46595.1"/>
    </source>
</evidence>